<feature type="domain" description="Mur ligase C-terminal" evidence="14">
    <location>
        <begin position="367"/>
        <end position="493"/>
    </location>
</feature>
<dbReference type="NCBIfam" id="TIGR01085">
    <property type="entry name" value="murE"/>
    <property type="match status" value="1"/>
</dbReference>
<feature type="binding site" evidence="11">
    <location>
        <position position="205"/>
    </location>
    <ligand>
        <name>UDP-N-acetyl-alpha-D-muramoyl-L-alanyl-D-glutamate</name>
        <dbReference type="ChEBI" id="CHEBI:83900"/>
    </ligand>
</feature>
<dbReference type="RefSeq" id="WP_244349313.1">
    <property type="nucleotide sequence ID" value="NZ_JAFIRA010000006.1"/>
</dbReference>
<evidence type="ECO:0000256" key="8">
    <source>
        <dbReference type="ARBA" id="ARBA00022984"/>
    </source>
</evidence>
<evidence type="ECO:0000256" key="10">
    <source>
        <dbReference type="ARBA" id="ARBA00023316"/>
    </source>
</evidence>
<feature type="binding site" evidence="11">
    <location>
        <position position="495"/>
    </location>
    <ligand>
        <name>meso-2,6-diaminopimelate</name>
        <dbReference type="ChEBI" id="CHEBI:57791"/>
    </ligand>
</feature>
<feature type="binding site" evidence="11">
    <location>
        <begin position="136"/>
        <end position="142"/>
    </location>
    <ligand>
        <name>ATP</name>
        <dbReference type="ChEBI" id="CHEBI:30616"/>
    </ligand>
</feature>
<comment type="cofactor">
    <cofactor evidence="11">
        <name>Mg(2+)</name>
        <dbReference type="ChEBI" id="CHEBI:18420"/>
    </cofactor>
</comment>
<dbReference type="GO" id="GO:0008765">
    <property type="term" value="F:UDP-N-acetylmuramoylalanyl-D-glutamate-2,6-diaminopimelate ligase activity"/>
    <property type="evidence" value="ECO:0007669"/>
    <property type="project" value="UniProtKB-EC"/>
</dbReference>
<dbReference type="InterPro" id="IPR036615">
    <property type="entry name" value="Mur_ligase_C_dom_sf"/>
</dbReference>
<dbReference type="InterPro" id="IPR000713">
    <property type="entry name" value="Mur_ligase_N"/>
</dbReference>
<comment type="caution">
    <text evidence="16">The sequence shown here is derived from an EMBL/GenBank/DDBJ whole genome shotgun (WGS) entry which is preliminary data.</text>
</comment>
<comment type="PTM">
    <text evidence="11">Carboxylation is probably crucial for Mg(2+) binding and, consequently, for the gamma-phosphate positioning of ATP.</text>
</comment>
<evidence type="ECO:0000256" key="5">
    <source>
        <dbReference type="ARBA" id="ARBA00022741"/>
    </source>
</evidence>
<evidence type="ECO:0000256" key="11">
    <source>
        <dbReference type="HAMAP-Rule" id="MF_00208"/>
    </source>
</evidence>
<dbReference type="InterPro" id="IPR004101">
    <property type="entry name" value="Mur_ligase_C"/>
</dbReference>
<feature type="binding site" evidence="11">
    <location>
        <begin position="178"/>
        <end position="179"/>
    </location>
    <ligand>
        <name>UDP-N-acetyl-alpha-D-muramoyl-L-alanyl-D-glutamate</name>
        <dbReference type="ChEBI" id="CHEBI:83900"/>
    </ligand>
</feature>
<evidence type="ECO:0000259" key="15">
    <source>
        <dbReference type="Pfam" id="PF08245"/>
    </source>
</evidence>
<evidence type="ECO:0000256" key="4">
    <source>
        <dbReference type="ARBA" id="ARBA00022618"/>
    </source>
</evidence>
<evidence type="ECO:0000256" key="7">
    <source>
        <dbReference type="ARBA" id="ARBA00022960"/>
    </source>
</evidence>
<evidence type="ECO:0000313" key="17">
    <source>
        <dbReference type="Proteomes" id="UP000830835"/>
    </source>
</evidence>
<evidence type="ECO:0000256" key="3">
    <source>
        <dbReference type="ARBA" id="ARBA00022598"/>
    </source>
</evidence>
<protein>
    <recommendedName>
        <fullName evidence="11">UDP-N-acetylmuramoyl-L-alanyl-D-glutamate--2,6-diaminopimelate ligase</fullName>
        <ecNumber evidence="11">6.3.2.13</ecNumber>
    </recommendedName>
    <alternativeName>
        <fullName evidence="11">Meso-A2pm-adding enzyme</fullName>
    </alternativeName>
    <alternativeName>
        <fullName evidence="11">Meso-diaminopimelate-adding enzyme</fullName>
    </alternativeName>
    <alternativeName>
        <fullName evidence="11">UDP-MurNAc-L-Ala-D-Glu:meso-diaminopimelate ligase</fullName>
    </alternativeName>
    <alternativeName>
        <fullName evidence="11">UDP-MurNAc-tripeptide synthetase</fullName>
    </alternativeName>
    <alternativeName>
        <fullName evidence="11">UDP-N-acetylmuramyl-tripeptide synthetase</fullName>
    </alternativeName>
</protein>
<keyword evidence="17" id="KW-1185">Reference proteome</keyword>
<sequence>MEAVSIDLQNLFKQAGIQPHLAQGSLNGVRVRGLCTDSRQVKAGDLFFGVLGTQVDGGRFVHAALQAGAGAALISQEAWASVGSESLQVFSAPIATAGRSPIFLLPAAALSQGIAQVAAAFYGFPARHLTLVGVTGTNGKTTTTHLIEYLLQAAGRPTALLGTLYNRWPGHSQMATHTTLFPIELQRSLNEAYSAGAQVAVMEVSSHALAQDRVWGCSFQAAVWTNLTQDHLDFHPTLEDYWQAKATLFQPEYLQGRALINWDDAGGRRLLAGWDPAQAGATQPEPWAYSLQPLQGLPGLWPTEVELHATGLKATLHTPVGSGAVEAPLVGSFNLSNLLAAVGVALHLGIPLETIQAALPHFPGVPGRVERVTVPGQDITVIVDYAHTPDGLDNLLRAIRPQVQGQLICVFGCGGDRDRGKRPQMGRIAAEWADQVIVTSDNPRTEDPQRILTDIVAGIPLSPKLVEVDRRQAIQQAILSAQPGDTVVIAGKGHEDYQILGTQKIHFDDREEARRALALRTCGSEGIPNPD</sequence>
<comment type="similarity">
    <text evidence="1 11">Belongs to the MurCDEF family. MurE subfamily.</text>
</comment>
<dbReference type="NCBIfam" id="NF001124">
    <property type="entry name" value="PRK00139.1-2"/>
    <property type="match status" value="1"/>
</dbReference>
<dbReference type="Proteomes" id="UP000830835">
    <property type="component" value="Unassembled WGS sequence"/>
</dbReference>
<keyword evidence="6 11" id="KW-0067">ATP-binding</keyword>
<evidence type="ECO:0000259" key="13">
    <source>
        <dbReference type="Pfam" id="PF01225"/>
    </source>
</evidence>
<dbReference type="HAMAP" id="MF_00208">
    <property type="entry name" value="MurE"/>
    <property type="match status" value="1"/>
</dbReference>
<evidence type="ECO:0000256" key="9">
    <source>
        <dbReference type="ARBA" id="ARBA00023306"/>
    </source>
</evidence>
<dbReference type="PANTHER" id="PTHR23135:SF4">
    <property type="entry name" value="UDP-N-ACETYLMURAMOYL-L-ALANYL-D-GLUTAMATE--2,6-DIAMINOPIMELATE LIGASE MURE HOMOLOG, CHLOROPLASTIC"/>
    <property type="match status" value="1"/>
</dbReference>
<dbReference type="Gene3D" id="3.40.1190.10">
    <property type="entry name" value="Mur-like, catalytic domain"/>
    <property type="match status" value="1"/>
</dbReference>
<accession>A0ABT0C8G7</accession>
<evidence type="ECO:0000256" key="2">
    <source>
        <dbReference type="ARBA" id="ARBA00022490"/>
    </source>
</evidence>
<proteinExistence type="inferred from homology"/>
<evidence type="ECO:0000256" key="12">
    <source>
        <dbReference type="RuleBase" id="RU004135"/>
    </source>
</evidence>
<comment type="function">
    <text evidence="11">Catalyzes the addition of meso-diaminopimelic acid to the nucleotide precursor UDP-N-acetylmuramoyl-L-alanyl-D-glutamate (UMAG) in the biosynthesis of bacterial cell-wall peptidoglycan.</text>
</comment>
<feature type="binding site" evidence="11">
    <location>
        <position position="491"/>
    </location>
    <ligand>
        <name>meso-2,6-diaminopimelate</name>
        <dbReference type="ChEBI" id="CHEBI:57791"/>
    </ligand>
</feature>
<evidence type="ECO:0000256" key="1">
    <source>
        <dbReference type="ARBA" id="ARBA00005898"/>
    </source>
</evidence>
<feature type="domain" description="Mur ligase central" evidence="15">
    <location>
        <begin position="134"/>
        <end position="345"/>
    </location>
</feature>
<keyword evidence="4 11" id="KW-0132">Cell division</keyword>
<dbReference type="PROSITE" id="PS01011">
    <property type="entry name" value="FOLYLPOLYGLU_SYNT_1"/>
    <property type="match status" value="1"/>
</dbReference>
<dbReference type="SUPFAM" id="SSF53244">
    <property type="entry name" value="MurD-like peptide ligases, peptide-binding domain"/>
    <property type="match status" value="1"/>
</dbReference>
<feature type="binding site" evidence="11">
    <location>
        <begin position="441"/>
        <end position="444"/>
    </location>
    <ligand>
        <name>meso-2,6-diaminopimelate</name>
        <dbReference type="ChEBI" id="CHEBI:57791"/>
    </ligand>
</feature>
<keyword evidence="11" id="KW-0460">Magnesium</keyword>
<dbReference type="InterPro" id="IPR018109">
    <property type="entry name" value="Folylpolyglutamate_synth_CS"/>
</dbReference>
<comment type="catalytic activity">
    <reaction evidence="11">
        <text>UDP-N-acetyl-alpha-D-muramoyl-L-alanyl-D-glutamate + meso-2,6-diaminopimelate + ATP = UDP-N-acetyl-alpha-D-muramoyl-L-alanyl-gamma-D-glutamyl-meso-2,6-diaminopimelate + ADP + phosphate + H(+)</text>
        <dbReference type="Rhea" id="RHEA:23676"/>
        <dbReference type="ChEBI" id="CHEBI:15378"/>
        <dbReference type="ChEBI" id="CHEBI:30616"/>
        <dbReference type="ChEBI" id="CHEBI:43474"/>
        <dbReference type="ChEBI" id="CHEBI:57791"/>
        <dbReference type="ChEBI" id="CHEBI:83900"/>
        <dbReference type="ChEBI" id="CHEBI:83905"/>
        <dbReference type="ChEBI" id="CHEBI:456216"/>
        <dbReference type="EC" id="6.3.2.13"/>
    </reaction>
</comment>
<feature type="binding site" evidence="11">
    <location>
        <position position="417"/>
    </location>
    <ligand>
        <name>meso-2,6-diaminopimelate</name>
        <dbReference type="ChEBI" id="CHEBI:57791"/>
    </ligand>
</feature>
<feature type="modified residue" description="N6-carboxylysine" evidence="11">
    <location>
        <position position="245"/>
    </location>
</feature>
<feature type="binding site" evidence="11">
    <location>
        <position position="211"/>
    </location>
    <ligand>
        <name>UDP-N-acetyl-alpha-D-muramoyl-L-alanyl-D-glutamate</name>
        <dbReference type="ChEBI" id="CHEBI:83900"/>
    </ligand>
</feature>
<dbReference type="Pfam" id="PF08245">
    <property type="entry name" value="Mur_ligase_M"/>
    <property type="match status" value="1"/>
</dbReference>
<evidence type="ECO:0000313" key="16">
    <source>
        <dbReference type="EMBL" id="MCJ2542088.1"/>
    </source>
</evidence>
<dbReference type="InterPro" id="IPR013221">
    <property type="entry name" value="Mur_ligase_cen"/>
</dbReference>
<name>A0ABT0C8G7_THEVL</name>
<comment type="pathway">
    <text evidence="11 12">Cell wall biogenesis; peptidoglycan biosynthesis.</text>
</comment>
<feature type="short sequence motif" description="Meso-diaminopimelate recognition motif" evidence="11">
    <location>
        <begin position="441"/>
        <end position="444"/>
    </location>
</feature>
<reference evidence="16" key="1">
    <citation type="submission" date="2021-02" db="EMBL/GenBank/DDBJ databases">
        <title>The CRISPR/cas machinery reduction and long-range gene transfer in the hot spring cyanobacterium Synechococcus.</title>
        <authorList>
            <person name="Dvorak P."/>
            <person name="Jahodarova E."/>
            <person name="Hasler P."/>
            <person name="Poulickova A."/>
        </authorList>
    </citation>
    <scope>NUCLEOTIDE SEQUENCE</scope>
    <source>
        <strain evidence="16">Rupite</strain>
    </source>
</reference>
<keyword evidence="8 11" id="KW-0573">Peptidoglycan synthesis</keyword>
<feature type="binding site" evidence="11">
    <location>
        <position position="213"/>
    </location>
    <ligand>
        <name>UDP-N-acetyl-alpha-D-muramoyl-L-alanyl-D-glutamate</name>
        <dbReference type="ChEBI" id="CHEBI:83900"/>
    </ligand>
</feature>
<keyword evidence="3 11" id="KW-0436">Ligase</keyword>
<dbReference type="Gene3D" id="3.90.190.20">
    <property type="entry name" value="Mur ligase, C-terminal domain"/>
    <property type="match status" value="1"/>
</dbReference>
<keyword evidence="7 11" id="KW-0133">Cell shape</keyword>
<keyword evidence="9 11" id="KW-0131">Cell cycle</keyword>
<keyword evidence="2 11" id="KW-0963">Cytoplasm</keyword>
<dbReference type="Pfam" id="PF01225">
    <property type="entry name" value="Mur_ligase"/>
    <property type="match status" value="1"/>
</dbReference>
<dbReference type="Gene3D" id="3.40.1390.10">
    <property type="entry name" value="MurE/MurF, N-terminal domain"/>
    <property type="match status" value="1"/>
</dbReference>
<dbReference type="Pfam" id="PF02875">
    <property type="entry name" value="Mur_ligase_C"/>
    <property type="match status" value="1"/>
</dbReference>
<comment type="caution">
    <text evidence="11">Lacks conserved residue(s) required for the propagation of feature annotation.</text>
</comment>
<dbReference type="EMBL" id="JAFIRA010000006">
    <property type="protein sequence ID" value="MCJ2542088.1"/>
    <property type="molecule type" value="Genomic_DNA"/>
</dbReference>
<dbReference type="SUPFAM" id="SSF63418">
    <property type="entry name" value="MurE/MurF N-terminal domain"/>
    <property type="match status" value="1"/>
</dbReference>
<evidence type="ECO:0000259" key="14">
    <source>
        <dbReference type="Pfam" id="PF02875"/>
    </source>
</evidence>
<feature type="domain" description="Mur ligase N-terminal catalytic" evidence="13">
    <location>
        <begin position="31"/>
        <end position="87"/>
    </location>
</feature>
<keyword evidence="5 11" id="KW-0547">Nucleotide-binding</keyword>
<dbReference type="InterPro" id="IPR035911">
    <property type="entry name" value="MurE/MurF_N"/>
</dbReference>
<keyword evidence="10 11" id="KW-0961">Cell wall biogenesis/degradation</keyword>
<dbReference type="NCBIfam" id="NF001126">
    <property type="entry name" value="PRK00139.1-4"/>
    <property type="match status" value="1"/>
</dbReference>
<gene>
    <name evidence="11" type="primary">murE</name>
    <name evidence="16" type="ORF">JX360_04065</name>
</gene>
<dbReference type="SUPFAM" id="SSF53623">
    <property type="entry name" value="MurD-like peptide ligases, catalytic domain"/>
    <property type="match status" value="1"/>
</dbReference>
<organism evidence="16 17">
    <name type="scientific">Thermostichus vulcanus str. 'Rupite'</name>
    <dbReference type="NCBI Taxonomy" id="2813851"/>
    <lineage>
        <taxon>Bacteria</taxon>
        <taxon>Bacillati</taxon>
        <taxon>Cyanobacteriota</taxon>
        <taxon>Cyanophyceae</taxon>
        <taxon>Thermostichales</taxon>
        <taxon>Thermostichaceae</taxon>
        <taxon>Thermostichus</taxon>
    </lineage>
</organism>
<dbReference type="InterPro" id="IPR005761">
    <property type="entry name" value="UDP-N-AcMur-Glu-dNH2Pim_ligase"/>
</dbReference>
<dbReference type="PANTHER" id="PTHR23135">
    <property type="entry name" value="MUR LIGASE FAMILY MEMBER"/>
    <property type="match status" value="1"/>
</dbReference>
<evidence type="ECO:0000256" key="6">
    <source>
        <dbReference type="ARBA" id="ARBA00022840"/>
    </source>
</evidence>
<comment type="subcellular location">
    <subcellularLocation>
        <location evidence="11 12">Cytoplasm</location>
    </subcellularLocation>
</comment>
<dbReference type="EC" id="6.3.2.13" evidence="11"/>
<feature type="binding site" evidence="11">
    <location>
        <position position="38"/>
    </location>
    <ligand>
        <name>UDP-N-acetyl-alpha-D-muramoyl-L-alanyl-D-glutamate</name>
        <dbReference type="ChEBI" id="CHEBI:83900"/>
    </ligand>
</feature>
<dbReference type="InterPro" id="IPR036565">
    <property type="entry name" value="Mur-like_cat_sf"/>
</dbReference>